<reference evidence="1 2" key="1">
    <citation type="journal article" date="2020" name="Viruses">
        <title>Diversity and Host Interactions Among Virulent and Temperate Baltic Sea Flavobacterium Phages.</title>
        <authorList>
            <person name="Nilsson E."/>
            <person name="Bayfield O.W."/>
            <person name="Lundin D."/>
            <person name="Antson A.A."/>
            <person name="Holmfeldt K."/>
        </authorList>
    </citation>
    <scope>NUCLEOTIDE SEQUENCE [LARGE SCALE GENOMIC DNA]</scope>
</reference>
<sequence length="39" mass="4634">MSQQVPNKLQYPVTIYPFREHPMLKLLVSTFDLIMPDEN</sequence>
<dbReference type="EMBL" id="MN812208">
    <property type="protein sequence ID" value="QHB38800.1"/>
    <property type="molecule type" value="Genomic_DNA"/>
</dbReference>
<keyword evidence="2" id="KW-1185">Reference proteome</keyword>
<evidence type="ECO:0000313" key="1">
    <source>
        <dbReference type="EMBL" id="QHB38800.1"/>
    </source>
</evidence>
<accession>A0A6B9LAF8</accession>
<evidence type="ECO:0000313" key="2">
    <source>
        <dbReference type="Proteomes" id="UP000463964"/>
    </source>
</evidence>
<protein>
    <submittedName>
        <fullName evidence="1">Uncharacterized protein</fullName>
    </submittedName>
</protein>
<proteinExistence type="predicted"/>
<name>A0A6B9LAF8_9CAUD</name>
<organism evidence="1 2">
    <name type="scientific">Flavobacterium phage vB_FspS_hemulen6-1</name>
    <dbReference type="NCBI Taxonomy" id="2686247"/>
    <lineage>
        <taxon>Viruses</taxon>
        <taxon>Duplodnaviria</taxon>
        <taxon>Heunggongvirae</taxon>
        <taxon>Uroviricota</taxon>
        <taxon>Caudoviricetes</taxon>
        <taxon>Lillamyvirus</taxon>
        <taxon>Lillamyvirus hemulen</taxon>
    </lineage>
</organism>
<dbReference type="Proteomes" id="UP000463964">
    <property type="component" value="Segment"/>
</dbReference>
<gene>
    <name evidence="1" type="ORF">hemulen61_gp039</name>
</gene>